<keyword evidence="5" id="KW-0552">Olfaction</keyword>
<evidence type="ECO:0000256" key="5">
    <source>
        <dbReference type="ARBA" id="ARBA00022725"/>
    </source>
</evidence>
<keyword evidence="3" id="KW-0716">Sensory transduction</keyword>
<dbReference type="InterPro" id="IPR004117">
    <property type="entry name" value="7tm6_olfct_rcpt"/>
</dbReference>
<keyword evidence="9" id="KW-0807">Transducer</keyword>
<dbReference type="GO" id="GO:0007165">
    <property type="term" value="P:signal transduction"/>
    <property type="evidence" value="ECO:0007669"/>
    <property type="project" value="UniProtKB-KW"/>
</dbReference>
<evidence type="ECO:0000256" key="8">
    <source>
        <dbReference type="ARBA" id="ARBA00023170"/>
    </source>
</evidence>
<evidence type="ECO:0000256" key="11">
    <source>
        <dbReference type="SAM" id="Phobius"/>
    </source>
</evidence>
<keyword evidence="13" id="KW-1185">Reference proteome</keyword>
<evidence type="ECO:0000256" key="3">
    <source>
        <dbReference type="ARBA" id="ARBA00022606"/>
    </source>
</evidence>
<evidence type="ECO:0000256" key="4">
    <source>
        <dbReference type="ARBA" id="ARBA00022692"/>
    </source>
</evidence>
<evidence type="ECO:0000256" key="6">
    <source>
        <dbReference type="ARBA" id="ARBA00022989"/>
    </source>
</evidence>
<accession>A0A0Q9XFP1</accession>
<comment type="subunit">
    <text evidence="10">Interacts with Orco. Complexes exist early in the endomembrane system in olfactory sensory neurons (OSNs), coupling these complexes to the conserved ciliary trafficking pathway.</text>
</comment>
<evidence type="ECO:0000313" key="12">
    <source>
        <dbReference type="EMBL" id="KRG07366.1"/>
    </source>
</evidence>
<proteinExistence type="predicted"/>
<feature type="transmembrane region" description="Helical" evidence="11">
    <location>
        <begin position="20"/>
        <end position="38"/>
    </location>
</feature>
<gene>
    <name evidence="12" type="primary">Dmoj\GI26035</name>
    <name evidence="12" type="ORF">Dmoj_GI26035</name>
</gene>
<keyword evidence="6 11" id="KW-1133">Transmembrane helix</keyword>
<dbReference type="PANTHER" id="PTHR21137:SF44">
    <property type="entry name" value="ODORANT RECEPTOR 13A-RELATED"/>
    <property type="match status" value="1"/>
</dbReference>
<dbReference type="GO" id="GO:0004984">
    <property type="term" value="F:olfactory receptor activity"/>
    <property type="evidence" value="ECO:0007669"/>
    <property type="project" value="InterPro"/>
</dbReference>
<comment type="subcellular location">
    <subcellularLocation>
        <location evidence="1">Cell membrane</location>
        <topology evidence="1">Multi-pass membrane protein</topology>
    </subcellularLocation>
</comment>
<evidence type="ECO:0000313" key="13">
    <source>
        <dbReference type="Proteomes" id="UP000009192"/>
    </source>
</evidence>
<dbReference type="Pfam" id="PF02949">
    <property type="entry name" value="7tm_6"/>
    <property type="match status" value="1"/>
</dbReference>
<dbReference type="KEGG" id="dmo:Dmoj_GI26035"/>
<keyword evidence="8" id="KW-0675">Receptor</keyword>
<dbReference type="OrthoDB" id="7604726at2759"/>
<evidence type="ECO:0000256" key="1">
    <source>
        <dbReference type="ARBA" id="ARBA00004651"/>
    </source>
</evidence>
<evidence type="ECO:0000256" key="7">
    <source>
        <dbReference type="ARBA" id="ARBA00023136"/>
    </source>
</evidence>
<dbReference type="PANTHER" id="PTHR21137">
    <property type="entry name" value="ODORANT RECEPTOR"/>
    <property type="match status" value="1"/>
</dbReference>
<feature type="transmembrane region" description="Helical" evidence="11">
    <location>
        <begin position="121"/>
        <end position="142"/>
    </location>
</feature>
<evidence type="ECO:0000256" key="10">
    <source>
        <dbReference type="ARBA" id="ARBA00038679"/>
    </source>
</evidence>
<dbReference type="Proteomes" id="UP000009192">
    <property type="component" value="Unassembled WGS sequence"/>
</dbReference>
<sequence>MGAKEVKFAKRLEDFFNPILLVNLMISAVLICMVGFQLVTQSEYLFIGDYFKFIVYISSSISQLYILCANGDTLIQHSLITAWHLYNCGWEEISYNREFLKNLKYMILCSQRPIRITTFKFSTLSLQSFTAILSTSMSYFTLLRSIYFDK</sequence>
<dbReference type="InParanoid" id="A0A0Q9XFP1"/>
<name>A0A0Q9XFP1_DROMO</name>
<dbReference type="GO" id="GO:0005549">
    <property type="term" value="F:odorant binding"/>
    <property type="evidence" value="ECO:0007669"/>
    <property type="project" value="InterPro"/>
</dbReference>
<dbReference type="EMBL" id="CH933813">
    <property type="protein sequence ID" value="KRG07366.1"/>
    <property type="molecule type" value="Genomic_DNA"/>
</dbReference>
<keyword evidence="2" id="KW-1003">Cell membrane</keyword>
<reference evidence="12 13" key="1">
    <citation type="journal article" date="2007" name="Nature">
        <title>Evolution of genes and genomes on the Drosophila phylogeny.</title>
        <authorList>
            <consortium name="Drosophila 12 Genomes Consortium"/>
            <person name="Clark A.G."/>
            <person name="Eisen M.B."/>
            <person name="Smith D.R."/>
            <person name="Bergman C.M."/>
            <person name="Oliver B."/>
            <person name="Markow T.A."/>
            <person name="Kaufman T.C."/>
            <person name="Kellis M."/>
            <person name="Gelbart W."/>
            <person name="Iyer V.N."/>
            <person name="Pollard D.A."/>
            <person name="Sackton T.B."/>
            <person name="Larracuente A.M."/>
            <person name="Singh N.D."/>
            <person name="Abad J.P."/>
            <person name="Abt D.N."/>
            <person name="Adryan B."/>
            <person name="Aguade M."/>
            <person name="Akashi H."/>
            <person name="Anderson W.W."/>
            <person name="Aquadro C.F."/>
            <person name="Ardell D.H."/>
            <person name="Arguello R."/>
            <person name="Artieri C.G."/>
            <person name="Barbash D.A."/>
            <person name="Barker D."/>
            <person name="Barsanti P."/>
            <person name="Batterham P."/>
            <person name="Batzoglou S."/>
            <person name="Begun D."/>
            <person name="Bhutkar A."/>
            <person name="Blanco E."/>
            <person name="Bosak S.A."/>
            <person name="Bradley R.K."/>
            <person name="Brand A.D."/>
            <person name="Brent M.R."/>
            <person name="Brooks A.N."/>
            <person name="Brown R.H."/>
            <person name="Butlin R.K."/>
            <person name="Caggese C."/>
            <person name="Calvi B.R."/>
            <person name="Bernardo de Carvalho A."/>
            <person name="Caspi A."/>
            <person name="Castrezana S."/>
            <person name="Celniker S.E."/>
            <person name="Chang J.L."/>
            <person name="Chapple C."/>
            <person name="Chatterji S."/>
            <person name="Chinwalla A."/>
            <person name="Civetta A."/>
            <person name="Clifton S.W."/>
            <person name="Comeron J.M."/>
            <person name="Costello J.C."/>
            <person name="Coyne J.A."/>
            <person name="Daub J."/>
            <person name="David R.G."/>
            <person name="Delcher A.L."/>
            <person name="Delehaunty K."/>
            <person name="Do C.B."/>
            <person name="Ebling H."/>
            <person name="Edwards K."/>
            <person name="Eickbush T."/>
            <person name="Evans J.D."/>
            <person name="Filipski A."/>
            <person name="Findeiss S."/>
            <person name="Freyhult E."/>
            <person name="Fulton L."/>
            <person name="Fulton R."/>
            <person name="Garcia A.C."/>
            <person name="Gardiner A."/>
            <person name="Garfield D.A."/>
            <person name="Garvin B.E."/>
            <person name="Gibson G."/>
            <person name="Gilbert D."/>
            <person name="Gnerre S."/>
            <person name="Godfrey J."/>
            <person name="Good R."/>
            <person name="Gotea V."/>
            <person name="Gravely B."/>
            <person name="Greenberg A.J."/>
            <person name="Griffiths-Jones S."/>
            <person name="Gross S."/>
            <person name="Guigo R."/>
            <person name="Gustafson E.A."/>
            <person name="Haerty W."/>
            <person name="Hahn M.W."/>
            <person name="Halligan D.L."/>
            <person name="Halpern A.L."/>
            <person name="Halter G.M."/>
            <person name="Han M.V."/>
            <person name="Heger A."/>
            <person name="Hillier L."/>
            <person name="Hinrichs A.S."/>
            <person name="Holmes I."/>
            <person name="Hoskins R.A."/>
            <person name="Hubisz M.J."/>
            <person name="Hultmark D."/>
            <person name="Huntley M.A."/>
            <person name="Jaffe D.B."/>
            <person name="Jagadeeshan S."/>
            <person name="Jeck W.R."/>
            <person name="Johnson J."/>
            <person name="Jones C.D."/>
            <person name="Jordan W.C."/>
            <person name="Karpen G.H."/>
            <person name="Kataoka E."/>
            <person name="Keightley P.D."/>
            <person name="Kheradpour P."/>
            <person name="Kirkness E.F."/>
            <person name="Koerich L.B."/>
            <person name="Kristiansen K."/>
            <person name="Kudrna D."/>
            <person name="Kulathinal R.J."/>
            <person name="Kumar S."/>
            <person name="Kwok R."/>
            <person name="Lander E."/>
            <person name="Langley C.H."/>
            <person name="Lapoint R."/>
            <person name="Lazzaro B.P."/>
            <person name="Lee S.J."/>
            <person name="Levesque L."/>
            <person name="Li R."/>
            <person name="Lin C.F."/>
            <person name="Lin M.F."/>
            <person name="Lindblad-Toh K."/>
            <person name="Llopart A."/>
            <person name="Long M."/>
            <person name="Low L."/>
            <person name="Lozovsky E."/>
            <person name="Lu J."/>
            <person name="Luo M."/>
            <person name="Machado C.A."/>
            <person name="Makalowski W."/>
            <person name="Marzo M."/>
            <person name="Matsuda M."/>
            <person name="Matzkin L."/>
            <person name="McAllister B."/>
            <person name="McBride C.S."/>
            <person name="McKernan B."/>
            <person name="McKernan K."/>
            <person name="Mendez-Lago M."/>
            <person name="Minx P."/>
            <person name="Mollenhauer M.U."/>
            <person name="Montooth K."/>
            <person name="Mount S.M."/>
            <person name="Mu X."/>
            <person name="Myers E."/>
            <person name="Negre B."/>
            <person name="Newfeld S."/>
            <person name="Nielsen R."/>
            <person name="Noor M.A."/>
            <person name="O'Grady P."/>
            <person name="Pachter L."/>
            <person name="Papaceit M."/>
            <person name="Parisi M.J."/>
            <person name="Parisi M."/>
            <person name="Parts L."/>
            <person name="Pedersen J.S."/>
            <person name="Pesole G."/>
            <person name="Phillippy A.M."/>
            <person name="Ponting C.P."/>
            <person name="Pop M."/>
            <person name="Porcelli D."/>
            <person name="Powell J.R."/>
            <person name="Prohaska S."/>
            <person name="Pruitt K."/>
            <person name="Puig M."/>
            <person name="Quesneville H."/>
            <person name="Ram K.R."/>
            <person name="Rand D."/>
            <person name="Rasmussen M.D."/>
            <person name="Reed L.K."/>
            <person name="Reenan R."/>
            <person name="Reily A."/>
            <person name="Remington K.A."/>
            <person name="Rieger T.T."/>
            <person name="Ritchie M.G."/>
            <person name="Robin C."/>
            <person name="Rogers Y.H."/>
            <person name="Rohde C."/>
            <person name="Rozas J."/>
            <person name="Rubenfield M.J."/>
            <person name="Ruiz A."/>
            <person name="Russo S."/>
            <person name="Salzberg S.L."/>
            <person name="Sanchez-Gracia A."/>
            <person name="Saranga D.J."/>
            <person name="Sato H."/>
            <person name="Schaeffer S.W."/>
            <person name="Schatz M.C."/>
            <person name="Schlenke T."/>
            <person name="Schwartz R."/>
            <person name="Segarra C."/>
            <person name="Singh R.S."/>
            <person name="Sirot L."/>
            <person name="Sirota M."/>
            <person name="Sisneros N.B."/>
            <person name="Smith C.D."/>
            <person name="Smith T.F."/>
            <person name="Spieth J."/>
            <person name="Stage D.E."/>
            <person name="Stark A."/>
            <person name="Stephan W."/>
            <person name="Strausberg R.L."/>
            <person name="Strempel S."/>
            <person name="Sturgill D."/>
            <person name="Sutton G."/>
            <person name="Sutton G.G."/>
            <person name="Tao W."/>
            <person name="Teichmann S."/>
            <person name="Tobari Y.N."/>
            <person name="Tomimura Y."/>
            <person name="Tsolas J.M."/>
            <person name="Valente V.L."/>
            <person name="Venter E."/>
            <person name="Venter J.C."/>
            <person name="Vicario S."/>
            <person name="Vieira F.G."/>
            <person name="Vilella A.J."/>
            <person name="Villasante A."/>
            <person name="Walenz B."/>
            <person name="Wang J."/>
            <person name="Wasserman M."/>
            <person name="Watts T."/>
            <person name="Wilson D."/>
            <person name="Wilson R.K."/>
            <person name="Wing R.A."/>
            <person name="Wolfner M.F."/>
            <person name="Wong A."/>
            <person name="Wong G.K."/>
            <person name="Wu C.I."/>
            <person name="Wu G."/>
            <person name="Yamamoto D."/>
            <person name="Yang H.P."/>
            <person name="Yang S.P."/>
            <person name="Yorke J.A."/>
            <person name="Yoshida K."/>
            <person name="Zdobnov E."/>
            <person name="Zhang P."/>
            <person name="Zhang Y."/>
            <person name="Zimin A.V."/>
            <person name="Baldwin J."/>
            <person name="Abdouelleil A."/>
            <person name="Abdulkadir J."/>
            <person name="Abebe A."/>
            <person name="Abera B."/>
            <person name="Abreu J."/>
            <person name="Acer S.C."/>
            <person name="Aftuck L."/>
            <person name="Alexander A."/>
            <person name="An P."/>
            <person name="Anderson E."/>
            <person name="Anderson S."/>
            <person name="Arachi H."/>
            <person name="Azer M."/>
            <person name="Bachantsang P."/>
            <person name="Barry A."/>
            <person name="Bayul T."/>
            <person name="Berlin A."/>
            <person name="Bessette D."/>
            <person name="Bloom T."/>
            <person name="Blye J."/>
            <person name="Boguslavskiy L."/>
            <person name="Bonnet C."/>
            <person name="Boukhgalter B."/>
            <person name="Bourzgui I."/>
            <person name="Brown A."/>
            <person name="Cahill P."/>
            <person name="Channer S."/>
            <person name="Cheshatsang Y."/>
            <person name="Chuda L."/>
            <person name="Citroen M."/>
            <person name="Collymore A."/>
            <person name="Cooke P."/>
            <person name="Costello M."/>
            <person name="D'Aco K."/>
            <person name="Daza R."/>
            <person name="De Haan G."/>
            <person name="DeGray S."/>
            <person name="DeMaso C."/>
            <person name="Dhargay N."/>
            <person name="Dooley K."/>
            <person name="Dooley E."/>
            <person name="Doricent M."/>
            <person name="Dorje P."/>
            <person name="Dorjee K."/>
            <person name="Dupes A."/>
            <person name="Elong R."/>
            <person name="Falk J."/>
            <person name="Farina A."/>
            <person name="Faro S."/>
            <person name="Ferguson D."/>
            <person name="Fisher S."/>
            <person name="Foley C.D."/>
            <person name="Franke A."/>
            <person name="Friedrich D."/>
            <person name="Gadbois L."/>
            <person name="Gearin G."/>
            <person name="Gearin C.R."/>
            <person name="Giannoukos G."/>
            <person name="Goode T."/>
            <person name="Graham J."/>
            <person name="Grandbois E."/>
            <person name="Grewal S."/>
            <person name="Gyaltsen K."/>
            <person name="Hafez N."/>
            <person name="Hagos B."/>
            <person name="Hall J."/>
            <person name="Henson C."/>
            <person name="Hollinger A."/>
            <person name="Honan T."/>
            <person name="Huard M.D."/>
            <person name="Hughes L."/>
            <person name="Hurhula B."/>
            <person name="Husby M.E."/>
            <person name="Kamat A."/>
            <person name="Kanga B."/>
            <person name="Kashin S."/>
            <person name="Khazanovich D."/>
            <person name="Kisner P."/>
            <person name="Lance K."/>
            <person name="Lara M."/>
            <person name="Lee W."/>
            <person name="Lennon N."/>
            <person name="Letendre F."/>
            <person name="LeVine R."/>
            <person name="Lipovsky A."/>
            <person name="Liu X."/>
            <person name="Liu J."/>
            <person name="Liu S."/>
            <person name="Lokyitsang T."/>
            <person name="Lokyitsang Y."/>
            <person name="Lubonja R."/>
            <person name="Lui A."/>
            <person name="MacDonald P."/>
            <person name="Magnisalis V."/>
            <person name="Maru K."/>
            <person name="Matthews C."/>
            <person name="McCusker W."/>
            <person name="McDonough S."/>
            <person name="Mehta T."/>
            <person name="Meldrim J."/>
            <person name="Meneus L."/>
            <person name="Mihai O."/>
            <person name="Mihalev A."/>
            <person name="Mihova T."/>
            <person name="Mittelman R."/>
            <person name="Mlenga V."/>
            <person name="Montmayeur A."/>
            <person name="Mulrain L."/>
            <person name="Navidi A."/>
            <person name="Naylor J."/>
            <person name="Negash T."/>
            <person name="Nguyen T."/>
            <person name="Nguyen N."/>
            <person name="Nicol R."/>
            <person name="Norbu C."/>
            <person name="Norbu N."/>
            <person name="Novod N."/>
            <person name="O'Neill B."/>
            <person name="Osman S."/>
            <person name="Markiewicz E."/>
            <person name="Oyono O.L."/>
            <person name="Patti C."/>
            <person name="Phunkhang P."/>
            <person name="Pierre F."/>
            <person name="Priest M."/>
            <person name="Raghuraman S."/>
            <person name="Rege F."/>
            <person name="Reyes R."/>
            <person name="Rise C."/>
            <person name="Rogov P."/>
            <person name="Ross K."/>
            <person name="Ryan E."/>
            <person name="Settipalli S."/>
            <person name="Shea T."/>
            <person name="Sherpa N."/>
            <person name="Shi L."/>
            <person name="Shih D."/>
            <person name="Sparrow T."/>
            <person name="Spaulding J."/>
            <person name="Stalker J."/>
            <person name="Stange-Thomann N."/>
            <person name="Stavropoulos S."/>
            <person name="Stone C."/>
            <person name="Strader C."/>
            <person name="Tesfaye S."/>
            <person name="Thomson T."/>
            <person name="Thoulutsang Y."/>
            <person name="Thoulutsang D."/>
            <person name="Topham K."/>
            <person name="Topping I."/>
            <person name="Tsamla T."/>
            <person name="Vassiliev H."/>
            <person name="Vo A."/>
            <person name="Wangchuk T."/>
            <person name="Wangdi T."/>
            <person name="Weiand M."/>
            <person name="Wilkinson J."/>
            <person name="Wilson A."/>
            <person name="Yadav S."/>
            <person name="Young G."/>
            <person name="Yu Q."/>
            <person name="Zembek L."/>
            <person name="Zhong D."/>
            <person name="Zimmer A."/>
            <person name="Zwirko Z."/>
            <person name="Jaffe D.B."/>
            <person name="Alvarez P."/>
            <person name="Brockman W."/>
            <person name="Butler J."/>
            <person name="Chin C."/>
            <person name="Gnerre S."/>
            <person name="Grabherr M."/>
            <person name="Kleber M."/>
            <person name="Mauceli E."/>
            <person name="MacCallum I."/>
        </authorList>
    </citation>
    <scope>NUCLEOTIDE SEQUENCE [LARGE SCALE GENOMIC DNA]</scope>
    <source>
        <strain evidence="13">Tucson 15081-1352.22</strain>
    </source>
</reference>
<keyword evidence="7 11" id="KW-0472">Membrane</keyword>
<dbReference type="AlphaFoldDB" id="A0A0Q9XFP1"/>
<dbReference type="GO" id="GO:0005886">
    <property type="term" value="C:plasma membrane"/>
    <property type="evidence" value="ECO:0007669"/>
    <property type="project" value="UniProtKB-SubCell"/>
</dbReference>
<keyword evidence="4 11" id="KW-0812">Transmembrane</keyword>
<evidence type="ECO:0000256" key="9">
    <source>
        <dbReference type="ARBA" id="ARBA00023224"/>
    </source>
</evidence>
<protein>
    <submittedName>
        <fullName evidence="12">Uncharacterized protein</fullName>
    </submittedName>
</protein>
<organism evidence="12 13">
    <name type="scientific">Drosophila mojavensis</name>
    <name type="common">Fruit fly</name>
    <dbReference type="NCBI Taxonomy" id="7230"/>
    <lineage>
        <taxon>Eukaryota</taxon>
        <taxon>Metazoa</taxon>
        <taxon>Ecdysozoa</taxon>
        <taxon>Arthropoda</taxon>
        <taxon>Hexapoda</taxon>
        <taxon>Insecta</taxon>
        <taxon>Pterygota</taxon>
        <taxon>Neoptera</taxon>
        <taxon>Endopterygota</taxon>
        <taxon>Diptera</taxon>
        <taxon>Brachycera</taxon>
        <taxon>Muscomorpha</taxon>
        <taxon>Ephydroidea</taxon>
        <taxon>Drosophilidae</taxon>
        <taxon>Drosophila</taxon>
    </lineage>
</organism>
<evidence type="ECO:0000256" key="2">
    <source>
        <dbReference type="ARBA" id="ARBA00022475"/>
    </source>
</evidence>